<feature type="chain" id="PRO_5012745173" description="Apple domain-containing protein" evidence="1">
    <location>
        <begin position="19"/>
        <end position="128"/>
    </location>
</feature>
<reference evidence="3" key="1">
    <citation type="submission" date="2020-05" db="UniProtKB">
        <authorList>
            <consortium name="EnsemblMetazoa"/>
        </authorList>
    </citation>
    <scope>IDENTIFICATION</scope>
    <source>
        <strain evidence="3">BB02</strain>
    </source>
</reference>
<dbReference type="OrthoDB" id="6090026at2759"/>
<dbReference type="InterPro" id="IPR003609">
    <property type="entry name" value="Pan_app"/>
</dbReference>
<dbReference type="EnsemblMetazoa" id="BGLB038980-RA">
    <property type="protein sequence ID" value="BGLB038980-PA"/>
    <property type="gene ID" value="BGLB038980"/>
</dbReference>
<dbReference type="KEGG" id="bgt:106079872"/>
<dbReference type="PROSITE" id="PS50948">
    <property type="entry name" value="PAN"/>
    <property type="match status" value="1"/>
</dbReference>
<gene>
    <name evidence="3" type="primary">106079872</name>
</gene>
<proteinExistence type="predicted"/>
<evidence type="ECO:0000259" key="2">
    <source>
        <dbReference type="PROSITE" id="PS50948"/>
    </source>
</evidence>
<feature type="domain" description="Apple" evidence="2">
    <location>
        <begin position="16"/>
        <end position="93"/>
    </location>
</feature>
<evidence type="ECO:0000313" key="3">
    <source>
        <dbReference type="EnsemblMetazoa" id="BGLB038980-PA"/>
    </source>
</evidence>
<dbReference type="AlphaFoldDB" id="A0A2C9M6E5"/>
<protein>
    <recommendedName>
        <fullName evidence="2">Apple domain-containing protein</fullName>
    </recommendedName>
</protein>
<dbReference type="Proteomes" id="UP000076420">
    <property type="component" value="Unassembled WGS sequence"/>
</dbReference>
<feature type="signal peptide" evidence="1">
    <location>
        <begin position="1"/>
        <end position="18"/>
    </location>
</feature>
<sequence length="128" mass="14296">MRFSKLSVFVFLCLNCEGLTDERRYVFYHKVEQNSVTQYDTITLQAKSRIDCARECQLEKCACFSYSNQACSIGKCDLAANTSGGSQEIYVSCYGNDGFNFITIGSASACVWVSTNATSYMTARDDCR</sequence>
<evidence type="ECO:0000256" key="1">
    <source>
        <dbReference type="SAM" id="SignalP"/>
    </source>
</evidence>
<name>A0A2C9M6E5_BIOGL</name>
<evidence type="ECO:0000313" key="4">
    <source>
        <dbReference type="Proteomes" id="UP000076420"/>
    </source>
</evidence>
<accession>A0A2C9M6E5</accession>
<dbReference type="VEuPathDB" id="VectorBase:BGLAX_044903"/>
<organism evidence="3 4">
    <name type="scientific">Biomphalaria glabrata</name>
    <name type="common">Bloodfluke planorb</name>
    <name type="synonym">Freshwater snail</name>
    <dbReference type="NCBI Taxonomy" id="6526"/>
    <lineage>
        <taxon>Eukaryota</taxon>
        <taxon>Metazoa</taxon>
        <taxon>Spiralia</taxon>
        <taxon>Lophotrochozoa</taxon>
        <taxon>Mollusca</taxon>
        <taxon>Gastropoda</taxon>
        <taxon>Heterobranchia</taxon>
        <taxon>Euthyneura</taxon>
        <taxon>Panpulmonata</taxon>
        <taxon>Hygrophila</taxon>
        <taxon>Lymnaeoidea</taxon>
        <taxon>Planorbidae</taxon>
        <taxon>Biomphalaria</taxon>
    </lineage>
</organism>
<keyword evidence="1" id="KW-0732">Signal</keyword>
<dbReference type="VEuPathDB" id="VectorBase:BGLB038980"/>